<dbReference type="Proteomes" id="UP000272729">
    <property type="component" value="Unassembled WGS sequence"/>
</dbReference>
<name>A0A495XH56_9PSEU</name>
<feature type="transmembrane region" description="Helical" evidence="1">
    <location>
        <begin position="12"/>
        <end position="33"/>
    </location>
</feature>
<keyword evidence="3" id="KW-1185">Reference proteome</keyword>
<accession>A0A495XH56</accession>
<proteinExistence type="predicted"/>
<gene>
    <name evidence="2" type="ORF">DFJ66_5736</name>
</gene>
<dbReference type="EMBL" id="RBXR01000001">
    <property type="protein sequence ID" value="RKT72425.1"/>
    <property type="molecule type" value="Genomic_DNA"/>
</dbReference>
<organism evidence="2 3">
    <name type="scientific">Saccharothrix variisporea</name>
    <dbReference type="NCBI Taxonomy" id="543527"/>
    <lineage>
        <taxon>Bacteria</taxon>
        <taxon>Bacillati</taxon>
        <taxon>Actinomycetota</taxon>
        <taxon>Actinomycetes</taxon>
        <taxon>Pseudonocardiales</taxon>
        <taxon>Pseudonocardiaceae</taxon>
        <taxon>Saccharothrix</taxon>
    </lineage>
</organism>
<evidence type="ECO:0000313" key="3">
    <source>
        <dbReference type="Proteomes" id="UP000272729"/>
    </source>
</evidence>
<evidence type="ECO:0000256" key="1">
    <source>
        <dbReference type="SAM" id="Phobius"/>
    </source>
</evidence>
<comment type="caution">
    <text evidence="2">The sequence shown here is derived from an EMBL/GenBank/DDBJ whole genome shotgun (WGS) entry which is preliminary data.</text>
</comment>
<feature type="transmembrane region" description="Helical" evidence="1">
    <location>
        <begin position="39"/>
        <end position="60"/>
    </location>
</feature>
<protein>
    <submittedName>
        <fullName evidence="2">Uncharacterized protein</fullName>
    </submittedName>
</protein>
<dbReference type="RefSeq" id="WP_121225448.1">
    <property type="nucleotide sequence ID" value="NZ_JBIUBA010000053.1"/>
</dbReference>
<keyword evidence="1" id="KW-1133">Transmembrane helix</keyword>
<sequence>MSETRPPLVSTRTAVVLVLGLLCGTAAGVLTYLAGDNTAAAVLAGLAASGAAVAFFHAHVGHDDRG</sequence>
<keyword evidence="1" id="KW-0472">Membrane</keyword>
<reference evidence="2 3" key="1">
    <citation type="submission" date="2018-10" db="EMBL/GenBank/DDBJ databases">
        <title>Sequencing the genomes of 1000 actinobacteria strains.</title>
        <authorList>
            <person name="Klenk H.-P."/>
        </authorList>
    </citation>
    <scope>NUCLEOTIDE SEQUENCE [LARGE SCALE GENOMIC DNA]</scope>
    <source>
        <strain evidence="2 3">DSM 43911</strain>
    </source>
</reference>
<dbReference type="AlphaFoldDB" id="A0A495XH56"/>
<keyword evidence="1" id="KW-0812">Transmembrane</keyword>
<evidence type="ECO:0000313" key="2">
    <source>
        <dbReference type="EMBL" id="RKT72425.1"/>
    </source>
</evidence>